<dbReference type="EMBL" id="CACVKT020005599">
    <property type="protein sequence ID" value="CAC5396002.1"/>
    <property type="molecule type" value="Genomic_DNA"/>
</dbReference>
<dbReference type="Proteomes" id="UP000507470">
    <property type="component" value="Unassembled WGS sequence"/>
</dbReference>
<evidence type="ECO:0000256" key="1">
    <source>
        <dbReference type="SAM" id="MobiDB-lite"/>
    </source>
</evidence>
<proteinExistence type="predicted"/>
<dbReference type="OrthoDB" id="342981at2759"/>
<protein>
    <submittedName>
        <fullName evidence="2">Uncharacterized protein</fullName>
    </submittedName>
</protein>
<gene>
    <name evidence="2" type="ORF">MCOR_30614</name>
</gene>
<reference evidence="2 3" key="1">
    <citation type="submission" date="2020-06" db="EMBL/GenBank/DDBJ databases">
        <authorList>
            <person name="Li R."/>
            <person name="Bekaert M."/>
        </authorList>
    </citation>
    <scope>NUCLEOTIDE SEQUENCE [LARGE SCALE GENOMIC DNA]</scope>
    <source>
        <strain evidence="3">wild</strain>
    </source>
</reference>
<feature type="compositionally biased region" description="Low complexity" evidence="1">
    <location>
        <begin position="77"/>
        <end position="94"/>
    </location>
</feature>
<evidence type="ECO:0000313" key="3">
    <source>
        <dbReference type="Proteomes" id="UP000507470"/>
    </source>
</evidence>
<keyword evidence="3" id="KW-1185">Reference proteome</keyword>
<evidence type="ECO:0000313" key="2">
    <source>
        <dbReference type="EMBL" id="CAC5396002.1"/>
    </source>
</evidence>
<accession>A0A6J8CLU0</accession>
<feature type="region of interest" description="Disordered" evidence="1">
    <location>
        <begin position="65"/>
        <end position="107"/>
    </location>
</feature>
<organism evidence="2 3">
    <name type="scientific">Mytilus coruscus</name>
    <name type="common">Sea mussel</name>
    <dbReference type="NCBI Taxonomy" id="42192"/>
    <lineage>
        <taxon>Eukaryota</taxon>
        <taxon>Metazoa</taxon>
        <taxon>Spiralia</taxon>
        <taxon>Lophotrochozoa</taxon>
        <taxon>Mollusca</taxon>
        <taxon>Bivalvia</taxon>
        <taxon>Autobranchia</taxon>
        <taxon>Pteriomorphia</taxon>
        <taxon>Mytilida</taxon>
        <taxon>Mytiloidea</taxon>
        <taxon>Mytilidae</taxon>
        <taxon>Mytilinae</taxon>
        <taxon>Mytilus</taxon>
    </lineage>
</organism>
<name>A0A6J8CLU0_MYTCO</name>
<dbReference type="AlphaFoldDB" id="A0A6J8CLU0"/>
<sequence>MDCVNCLKGSWSLLSVIIQETARTLKPYKKKFRRQGEYRYDLPLQSRIPDGHPKVCYDRRAKVNQRACEPEPKPKQTESTSSTSNASEILSTSSRYHLPENTTSEPEREIYQADKMSAIPLKHLNMNLGLLKEIRRCNFYEKKDYYTSVVASLLTASLRNEDQEDSSLYIKSKGIQLEKELFNAIPARPSNIDIDHAVPVKKDGFSPEEDKKVEFYYSYALPFPVCV</sequence>